<dbReference type="AlphaFoldDB" id="A0A4Z0NYW0"/>
<comment type="caution">
    <text evidence="1">The sequence shown here is derived from an EMBL/GenBank/DDBJ whole genome shotgun (WGS) entry which is preliminary data.</text>
</comment>
<sequence length="193" mass="22235">MMEQFSALYPTGTVRYSQTTYLELATSVEVHRIDFHHKVAATLKRGTGGPVSYHGEHPALTYYNGPLAALTVRAPTGLPVGFLEAFYQRFATLAVEWQAFLPLWSGVQRNRQWLEEYLQQGHPHTFYLPTQVTHELQALCWLFDVEASYREWRELLESRYSVPEPLKIAPPFNVLFIGQNYVIARDFVVSTLR</sequence>
<organism evidence="1 2">
    <name type="scientific">Hymenobacter fodinae</name>
    <dbReference type="NCBI Taxonomy" id="2510796"/>
    <lineage>
        <taxon>Bacteria</taxon>
        <taxon>Pseudomonadati</taxon>
        <taxon>Bacteroidota</taxon>
        <taxon>Cytophagia</taxon>
        <taxon>Cytophagales</taxon>
        <taxon>Hymenobacteraceae</taxon>
        <taxon>Hymenobacter</taxon>
    </lineage>
</organism>
<dbReference type="RefSeq" id="WP_135436832.1">
    <property type="nucleotide sequence ID" value="NZ_SRLA01000007.1"/>
</dbReference>
<dbReference type="Proteomes" id="UP000298337">
    <property type="component" value="Unassembled WGS sequence"/>
</dbReference>
<evidence type="ECO:0000313" key="2">
    <source>
        <dbReference type="Proteomes" id="UP000298337"/>
    </source>
</evidence>
<evidence type="ECO:0000313" key="1">
    <source>
        <dbReference type="EMBL" id="TGE03731.1"/>
    </source>
</evidence>
<gene>
    <name evidence="1" type="ORF">EU556_24270</name>
</gene>
<keyword evidence="2" id="KW-1185">Reference proteome</keyword>
<reference evidence="1 2" key="1">
    <citation type="submission" date="2019-04" db="EMBL/GenBank/DDBJ databases">
        <authorList>
            <person name="Feng G."/>
            <person name="Zhang J."/>
            <person name="Zhu H."/>
        </authorList>
    </citation>
    <scope>NUCLEOTIDE SEQUENCE [LARGE SCALE GENOMIC DNA]</scope>
    <source>
        <strain evidence="1 2">92R-1</strain>
    </source>
</reference>
<name>A0A4Z0NYW0_9BACT</name>
<dbReference type="OrthoDB" id="878517at2"/>
<proteinExistence type="predicted"/>
<protein>
    <submittedName>
        <fullName evidence="1">Uncharacterized protein</fullName>
    </submittedName>
</protein>
<accession>A0A4Z0NYW0</accession>
<dbReference type="EMBL" id="SRLA01000007">
    <property type="protein sequence ID" value="TGE03731.1"/>
    <property type="molecule type" value="Genomic_DNA"/>
</dbReference>